<dbReference type="Pfam" id="PF00691">
    <property type="entry name" value="OmpA"/>
    <property type="match status" value="1"/>
</dbReference>
<evidence type="ECO:0000256" key="1">
    <source>
        <dbReference type="ARBA" id="ARBA00004571"/>
    </source>
</evidence>
<evidence type="ECO:0000256" key="11">
    <source>
        <dbReference type="SAM" id="MobiDB-lite"/>
    </source>
</evidence>
<dbReference type="CDD" id="cd07185">
    <property type="entry name" value="OmpA_C-like"/>
    <property type="match status" value="1"/>
</dbReference>
<dbReference type="Gene3D" id="3.30.1330.60">
    <property type="entry name" value="OmpA-like domain"/>
    <property type="match status" value="1"/>
</dbReference>
<keyword evidence="4" id="KW-0812">Transmembrane</keyword>
<feature type="signal peptide" evidence="12">
    <location>
        <begin position="1"/>
        <end position="24"/>
    </location>
</feature>
<dbReference type="PANTHER" id="PTHR30329">
    <property type="entry name" value="STATOR ELEMENT OF FLAGELLAR MOTOR COMPLEX"/>
    <property type="match status" value="1"/>
</dbReference>
<feature type="chain" id="PRO_5019023829" evidence="12">
    <location>
        <begin position="25"/>
        <end position="502"/>
    </location>
</feature>
<dbReference type="Proteomes" id="UP000288227">
    <property type="component" value="Unassembled WGS sequence"/>
</dbReference>
<evidence type="ECO:0000313" key="14">
    <source>
        <dbReference type="EMBL" id="GCC49862.1"/>
    </source>
</evidence>
<evidence type="ECO:0000256" key="2">
    <source>
        <dbReference type="ARBA" id="ARBA00022448"/>
    </source>
</evidence>
<dbReference type="RefSeq" id="WP_127120532.1">
    <property type="nucleotide sequence ID" value="NZ_BHXQ01000001.1"/>
</dbReference>
<dbReference type="PROSITE" id="PS51123">
    <property type="entry name" value="OMPA_2"/>
    <property type="match status" value="1"/>
</dbReference>
<dbReference type="SUPFAM" id="SSF56925">
    <property type="entry name" value="OMPA-like"/>
    <property type="match status" value="1"/>
</dbReference>
<keyword evidence="15" id="KW-1185">Reference proteome</keyword>
<dbReference type="InterPro" id="IPR006665">
    <property type="entry name" value="OmpA-like"/>
</dbReference>
<dbReference type="Pfam" id="PF02412">
    <property type="entry name" value="TSP_3"/>
    <property type="match status" value="5"/>
</dbReference>
<dbReference type="SUPFAM" id="SSF103088">
    <property type="entry name" value="OmpA-like"/>
    <property type="match status" value="1"/>
</dbReference>
<keyword evidence="3" id="KW-1134">Transmembrane beta strand</keyword>
<dbReference type="InterPro" id="IPR028974">
    <property type="entry name" value="TSP_type-3_rpt"/>
</dbReference>
<dbReference type="GO" id="GO:0046930">
    <property type="term" value="C:pore complex"/>
    <property type="evidence" value="ECO:0007669"/>
    <property type="project" value="UniProtKB-KW"/>
</dbReference>
<dbReference type="AlphaFoldDB" id="A0A401U4Q7"/>
<evidence type="ECO:0000256" key="7">
    <source>
        <dbReference type="ARBA" id="ARBA00023114"/>
    </source>
</evidence>
<organism evidence="14 15">
    <name type="scientific">Chryseotalea sanaruensis</name>
    <dbReference type="NCBI Taxonomy" id="2482724"/>
    <lineage>
        <taxon>Bacteria</taxon>
        <taxon>Pseudomonadati</taxon>
        <taxon>Bacteroidota</taxon>
        <taxon>Cytophagia</taxon>
        <taxon>Cytophagales</taxon>
        <taxon>Chryseotaleaceae</taxon>
        <taxon>Chryseotalea</taxon>
    </lineage>
</organism>
<accession>A0A401U4Q7</accession>
<comment type="caution">
    <text evidence="14">The sequence shown here is derived from an EMBL/GenBank/DDBJ whole genome shotgun (WGS) entry which is preliminary data.</text>
</comment>
<dbReference type="InterPro" id="IPR011250">
    <property type="entry name" value="OMP/PagP_B-barrel"/>
</dbReference>
<dbReference type="GO" id="GO:0006811">
    <property type="term" value="P:monoatomic ion transport"/>
    <property type="evidence" value="ECO:0007669"/>
    <property type="project" value="UniProtKB-KW"/>
</dbReference>
<evidence type="ECO:0000256" key="5">
    <source>
        <dbReference type="ARBA" id="ARBA00022729"/>
    </source>
</evidence>
<dbReference type="OrthoDB" id="1522982at2"/>
<dbReference type="GO" id="GO:0009279">
    <property type="term" value="C:cell outer membrane"/>
    <property type="evidence" value="ECO:0007669"/>
    <property type="project" value="UniProtKB-SubCell"/>
</dbReference>
<comment type="subcellular location">
    <subcellularLocation>
        <location evidence="1">Cell outer membrane</location>
        <topology evidence="1">Multi-pass membrane protein</topology>
    </subcellularLocation>
</comment>
<dbReference type="InterPro" id="IPR050330">
    <property type="entry name" value="Bact_OuterMem_StrucFunc"/>
</dbReference>
<dbReference type="InterPro" id="IPR036737">
    <property type="entry name" value="OmpA-like_sf"/>
</dbReference>
<evidence type="ECO:0000256" key="10">
    <source>
        <dbReference type="PROSITE-ProRule" id="PRU00473"/>
    </source>
</evidence>
<dbReference type="GO" id="GO:0005509">
    <property type="term" value="F:calcium ion binding"/>
    <property type="evidence" value="ECO:0007669"/>
    <property type="project" value="InterPro"/>
</dbReference>
<dbReference type="GO" id="GO:0007155">
    <property type="term" value="P:cell adhesion"/>
    <property type="evidence" value="ECO:0007669"/>
    <property type="project" value="InterPro"/>
</dbReference>
<evidence type="ECO:0000256" key="9">
    <source>
        <dbReference type="ARBA" id="ARBA00023237"/>
    </source>
</evidence>
<reference evidence="14 15" key="1">
    <citation type="submission" date="2018-11" db="EMBL/GenBank/DDBJ databases">
        <title>Chryseotalea sanarue gen. nov., sp., nov., a member of the family Cytophagaceae, isolated from a brackish lake in Hamamatsu Japan.</title>
        <authorList>
            <person name="Maejima Y."/>
            <person name="Iino T."/>
            <person name="Muraguchi Y."/>
            <person name="Fukuda K."/>
            <person name="Ohkuma M."/>
            <person name="Moriuchi R."/>
            <person name="Dohra H."/>
            <person name="Kimbara K."/>
            <person name="Shintani M."/>
        </authorList>
    </citation>
    <scope>NUCLEOTIDE SEQUENCE [LARGE SCALE GENOMIC DNA]</scope>
    <source>
        <strain evidence="14 15">Ys</strain>
    </source>
</reference>
<evidence type="ECO:0000313" key="15">
    <source>
        <dbReference type="Proteomes" id="UP000288227"/>
    </source>
</evidence>
<proteinExistence type="predicted"/>
<name>A0A401U4Q7_9BACT</name>
<dbReference type="GO" id="GO:0015288">
    <property type="term" value="F:porin activity"/>
    <property type="evidence" value="ECO:0007669"/>
    <property type="project" value="UniProtKB-KW"/>
</dbReference>
<feature type="domain" description="OmpA-like" evidence="13">
    <location>
        <begin position="385"/>
        <end position="502"/>
    </location>
</feature>
<dbReference type="PANTHER" id="PTHR30329:SF21">
    <property type="entry name" value="LIPOPROTEIN YIAD-RELATED"/>
    <property type="match status" value="1"/>
</dbReference>
<dbReference type="InterPro" id="IPR006664">
    <property type="entry name" value="OMP_bac"/>
</dbReference>
<keyword evidence="6" id="KW-0406">Ion transport</keyword>
<sequence>MKNNYCTLLVVLVIYLFQGGAAMAQGGSIGFHATIAEYDGDLNGNVHQYYKFENPKLGGALSLQQYLNPSFNLVEKLSYNTLGYKNSDRTLGIDAYMFALNLKLRYKFNNGYIFKEDATIAPFITGGIGVTLLNSKQDTQTSNAVITDNVYAANIAAGAGIFFRFNDRVGLEVANTVNSPMYDNWDGVDAGKDDLYLQYSAGLIFKLQKPSDQDNDGVADKKDKCPDTPSNASVDSAGCPIDIDQDGIPDYLDACPNQIGLPVHSGCPDTDGDGVEDKNDRCPDVSGLSRFSGCPDSDGDGIEDAEDLCPNLKGLDIFKGCPDTDGDGVEDSIDKCADTPAGAPVDATGCIIDTDGDGINDVEDDCPKIAGTKANKGCPELKPEVQQLFQKALQGIQFESGRAVIKKISYPIMDAISKVMVDNPSYKLVIGGHTDNVGSEESNMTLSKMRADAVSNYLITKEIDPLRLSSFGFGESTPVDTNETTAGRMRNRRVEFKVEYLK</sequence>
<dbReference type="Gene3D" id="4.10.1080.10">
    <property type="entry name" value="TSP type-3 repeat"/>
    <property type="match status" value="1"/>
</dbReference>
<evidence type="ECO:0000256" key="6">
    <source>
        <dbReference type="ARBA" id="ARBA00023065"/>
    </source>
</evidence>
<evidence type="ECO:0000256" key="4">
    <source>
        <dbReference type="ARBA" id="ARBA00022692"/>
    </source>
</evidence>
<dbReference type="InterPro" id="IPR003367">
    <property type="entry name" value="Thrombospondin_3-like_rpt"/>
</dbReference>
<evidence type="ECO:0000256" key="12">
    <source>
        <dbReference type="SAM" id="SignalP"/>
    </source>
</evidence>
<keyword evidence="5 12" id="KW-0732">Signal</keyword>
<dbReference type="EMBL" id="BHXQ01000001">
    <property type="protein sequence ID" value="GCC49862.1"/>
    <property type="molecule type" value="Genomic_DNA"/>
</dbReference>
<keyword evidence="7" id="KW-0626">Porin</keyword>
<dbReference type="PRINTS" id="PR01021">
    <property type="entry name" value="OMPADOMAIN"/>
</dbReference>
<protein>
    <submittedName>
        <fullName evidence="14">OmpA/MotB domain-containing protein</fullName>
    </submittedName>
</protein>
<dbReference type="SUPFAM" id="SSF103647">
    <property type="entry name" value="TSP type-3 repeat"/>
    <property type="match status" value="2"/>
</dbReference>
<keyword evidence="2" id="KW-0813">Transport</keyword>
<feature type="region of interest" description="Disordered" evidence="11">
    <location>
        <begin position="211"/>
        <end position="239"/>
    </location>
</feature>
<evidence type="ECO:0000256" key="3">
    <source>
        <dbReference type="ARBA" id="ARBA00022452"/>
    </source>
</evidence>
<keyword evidence="9" id="KW-0998">Cell outer membrane</keyword>
<evidence type="ECO:0000259" key="13">
    <source>
        <dbReference type="PROSITE" id="PS51123"/>
    </source>
</evidence>
<evidence type="ECO:0000256" key="8">
    <source>
        <dbReference type="ARBA" id="ARBA00023136"/>
    </source>
</evidence>
<keyword evidence="8 10" id="KW-0472">Membrane</keyword>
<gene>
    <name evidence="14" type="ORF">SanaruYs_00760</name>
</gene>